<gene>
    <name evidence="2" type="ORF">AKJ43_01750</name>
</gene>
<evidence type="ECO:0000313" key="3">
    <source>
        <dbReference type="Proteomes" id="UP000070400"/>
    </source>
</evidence>
<name>A0A133V7M5_9EURY</name>
<evidence type="ECO:0000313" key="2">
    <source>
        <dbReference type="EMBL" id="KXB02443.1"/>
    </source>
</evidence>
<keyword evidence="1" id="KW-0175">Coiled coil</keyword>
<evidence type="ECO:0000256" key="1">
    <source>
        <dbReference type="SAM" id="Coils"/>
    </source>
</evidence>
<organism evidence="2 3">
    <name type="scientific">candidate division MSBL1 archaeon SCGC-AAA261D19</name>
    <dbReference type="NCBI Taxonomy" id="1698273"/>
    <lineage>
        <taxon>Archaea</taxon>
        <taxon>Methanobacteriati</taxon>
        <taxon>Methanobacteriota</taxon>
        <taxon>candidate division MSBL1</taxon>
    </lineage>
</organism>
<accession>A0A133V7M5</accession>
<dbReference type="Proteomes" id="UP000070400">
    <property type="component" value="Unassembled WGS sequence"/>
</dbReference>
<feature type="coiled-coil region" evidence="1">
    <location>
        <begin position="47"/>
        <end position="74"/>
    </location>
</feature>
<protein>
    <submittedName>
        <fullName evidence="2">Uncharacterized protein</fullName>
    </submittedName>
</protein>
<dbReference type="AlphaFoldDB" id="A0A133V7M5"/>
<reference evidence="2 3" key="1">
    <citation type="journal article" date="2016" name="Sci. Rep.">
        <title>Metabolic traits of an uncultured archaeal lineage -MSBL1- from brine pools of the Red Sea.</title>
        <authorList>
            <person name="Mwirichia R."/>
            <person name="Alam I."/>
            <person name="Rashid M."/>
            <person name="Vinu M."/>
            <person name="Ba-Alawi W."/>
            <person name="Anthony Kamau A."/>
            <person name="Kamanda Ngugi D."/>
            <person name="Goker M."/>
            <person name="Klenk H.P."/>
            <person name="Bajic V."/>
            <person name="Stingl U."/>
        </authorList>
    </citation>
    <scope>NUCLEOTIDE SEQUENCE [LARGE SCALE GENOMIC DNA]</scope>
    <source>
        <strain evidence="2">SCGC-AAA261D19</strain>
    </source>
</reference>
<proteinExistence type="predicted"/>
<sequence length="79" mass="9768">MNNQFSNSCKIERIYKRAFTKRCYRKCNKMRNEDEIWNSAEMKRKKLELINILMKDLNFEKEDLEKALRGWNRENIEYG</sequence>
<comment type="caution">
    <text evidence="2">The sequence shown here is derived from an EMBL/GenBank/DDBJ whole genome shotgun (WGS) entry which is preliminary data.</text>
</comment>
<dbReference type="EMBL" id="LHXX01000015">
    <property type="protein sequence ID" value="KXB02443.1"/>
    <property type="molecule type" value="Genomic_DNA"/>
</dbReference>
<keyword evidence="3" id="KW-1185">Reference proteome</keyword>